<dbReference type="Proteomes" id="UP000006177">
    <property type="component" value="Chromosome"/>
</dbReference>
<protein>
    <submittedName>
        <fullName evidence="2">Uncharacterized protein</fullName>
    </submittedName>
</protein>
<feature type="region of interest" description="Disordered" evidence="1">
    <location>
        <begin position="27"/>
        <end position="53"/>
    </location>
</feature>
<feature type="compositionally biased region" description="Basic and acidic residues" evidence="1">
    <location>
        <begin position="40"/>
        <end position="53"/>
    </location>
</feature>
<accession>J9Z9I6</accession>
<dbReference type="AlphaFoldDB" id="J9Z9I6"/>
<dbReference type="PATRIC" id="fig|1048260.3.peg.51"/>
<proteinExistence type="predicted"/>
<organism evidence="2 3">
    <name type="scientific">Leptospirillum ferriphilum (strain ML-04)</name>
    <dbReference type="NCBI Taxonomy" id="1048260"/>
    <lineage>
        <taxon>Bacteria</taxon>
        <taxon>Pseudomonadati</taxon>
        <taxon>Nitrospirota</taxon>
        <taxon>Nitrospiria</taxon>
        <taxon>Nitrospirales</taxon>
        <taxon>Nitrospiraceae</taxon>
        <taxon>Leptospirillum</taxon>
    </lineage>
</organism>
<evidence type="ECO:0000313" key="3">
    <source>
        <dbReference type="Proteomes" id="UP000006177"/>
    </source>
</evidence>
<evidence type="ECO:0000313" key="2">
    <source>
        <dbReference type="EMBL" id="AFS52302.1"/>
    </source>
</evidence>
<evidence type="ECO:0000256" key="1">
    <source>
        <dbReference type="SAM" id="MobiDB-lite"/>
    </source>
</evidence>
<dbReference type="KEGG" id="lfi:LFML04_0048"/>
<dbReference type="HOGENOM" id="CLU_3063025_0_0_0"/>
<reference evidence="2 3" key="1">
    <citation type="journal article" date="2011" name="J. Microbiol.">
        <title>Complete genome of Leptospirillum ferriphilum ML-04 provides insight into its physiology and environmental adaptation.</title>
        <authorList>
            <person name="Mi S."/>
            <person name="Song J."/>
            <person name="Lin J."/>
            <person name="Che Y."/>
            <person name="Zheng H."/>
            <person name="Lin J."/>
        </authorList>
    </citation>
    <scope>NUCLEOTIDE SEQUENCE [LARGE SCALE GENOMIC DNA]</scope>
    <source>
        <strain evidence="2 3">ML-04</strain>
    </source>
</reference>
<dbReference type="EMBL" id="CP002919">
    <property type="protein sequence ID" value="AFS52302.1"/>
    <property type="molecule type" value="Genomic_DNA"/>
</dbReference>
<name>J9Z9I6_LEPFM</name>
<sequence length="53" mass="6190">MDRTMRRFFFTVRAFLQERLFAEDVSSSGIRKTIRSATPDGRDLRVPKEANGR</sequence>
<gene>
    <name evidence="2" type="ordered locus">LFML04_0048</name>
</gene>